<name>A0A183B8P9_9TREM</name>
<evidence type="ECO:0000256" key="1">
    <source>
        <dbReference type="SAM" id="MobiDB-lite"/>
    </source>
</evidence>
<proteinExistence type="predicted"/>
<reference evidence="2" key="1">
    <citation type="submission" date="2016-06" db="UniProtKB">
        <authorList>
            <consortium name="WormBaseParasite"/>
        </authorList>
    </citation>
    <scope>IDENTIFICATION</scope>
</reference>
<feature type="region of interest" description="Disordered" evidence="1">
    <location>
        <begin position="1"/>
        <end position="37"/>
    </location>
</feature>
<protein>
    <submittedName>
        <fullName evidence="2">Uncharacterized protein</fullName>
    </submittedName>
</protein>
<feature type="region of interest" description="Disordered" evidence="1">
    <location>
        <begin position="150"/>
        <end position="191"/>
    </location>
</feature>
<sequence length="272" mass="29375">LKEPRIDRTIRASTESSSVHVPIPGRKRPLESSPRLSNVKTYASGEETATVLARGIVPTELGPSTVPFIVAATSGDPRVGRSSTRDRSGDHQTERQPRLSESLTQLPLHTESRVAPQEVVPSTACLSSSSSSSSELRCLQVPQITIRSTTSSNDRPLVNPTFWAPTHVQHSKSTSKDSLTPASARRGGSVTLDLSDSVDRVSKPLQSALKVKNTLANINTVFSLVSMDKTGRPKRKHSDRTVNTYNNTLTGTVMVVRVSSRLDIAAPDTCLD</sequence>
<evidence type="ECO:0000313" key="2">
    <source>
        <dbReference type="WBParaSite" id="ECPE_0001562401-mRNA-1"/>
    </source>
</evidence>
<feature type="compositionally biased region" description="Basic and acidic residues" evidence="1">
    <location>
        <begin position="1"/>
        <end position="10"/>
    </location>
</feature>
<feature type="compositionally biased region" description="Basic and acidic residues" evidence="1">
    <location>
        <begin position="83"/>
        <end position="98"/>
    </location>
</feature>
<dbReference type="AlphaFoldDB" id="A0A183B8P9"/>
<organism evidence="2">
    <name type="scientific">Echinostoma caproni</name>
    <dbReference type="NCBI Taxonomy" id="27848"/>
    <lineage>
        <taxon>Eukaryota</taxon>
        <taxon>Metazoa</taxon>
        <taxon>Spiralia</taxon>
        <taxon>Lophotrochozoa</taxon>
        <taxon>Platyhelminthes</taxon>
        <taxon>Trematoda</taxon>
        <taxon>Digenea</taxon>
        <taxon>Plagiorchiida</taxon>
        <taxon>Echinostomata</taxon>
        <taxon>Echinostomatoidea</taxon>
        <taxon>Echinostomatidae</taxon>
        <taxon>Echinostoma</taxon>
    </lineage>
</organism>
<dbReference type="WBParaSite" id="ECPE_0001562401-mRNA-1">
    <property type="protein sequence ID" value="ECPE_0001562401-mRNA-1"/>
    <property type="gene ID" value="ECPE_0001562401"/>
</dbReference>
<feature type="region of interest" description="Disordered" evidence="1">
    <location>
        <begin position="72"/>
        <end position="115"/>
    </location>
</feature>
<accession>A0A183B8P9</accession>